<organism evidence="2 3">
    <name type="scientific">Hibiscus sabdariffa</name>
    <name type="common">roselle</name>
    <dbReference type="NCBI Taxonomy" id="183260"/>
    <lineage>
        <taxon>Eukaryota</taxon>
        <taxon>Viridiplantae</taxon>
        <taxon>Streptophyta</taxon>
        <taxon>Embryophyta</taxon>
        <taxon>Tracheophyta</taxon>
        <taxon>Spermatophyta</taxon>
        <taxon>Magnoliopsida</taxon>
        <taxon>eudicotyledons</taxon>
        <taxon>Gunneridae</taxon>
        <taxon>Pentapetalae</taxon>
        <taxon>rosids</taxon>
        <taxon>malvids</taxon>
        <taxon>Malvales</taxon>
        <taxon>Malvaceae</taxon>
        <taxon>Malvoideae</taxon>
        <taxon>Hibiscus</taxon>
    </lineage>
</organism>
<reference evidence="2 3" key="1">
    <citation type="journal article" date="2024" name="G3 (Bethesda)">
        <title>Genome assembly of Hibiscus sabdariffa L. provides insights into metabolisms of medicinal natural products.</title>
        <authorList>
            <person name="Kim T."/>
        </authorList>
    </citation>
    <scope>NUCLEOTIDE SEQUENCE [LARGE SCALE GENOMIC DNA]</scope>
    <source>
        <strain evidence="2">TK-2024</strain>
        <tissue evidence="2">Old leaves</tissue>
    </source>
</reference>
<evidence type="ECO:0000313" key="3">
    <source>
        <dbReference type="Proteomes" id="UP001472677"/>
    </source>
</evidence>
<accession>A0ABR2BN24</accession>
<feature type="region of interest" description="Disordered" evidence="1">
    <location>
        <begin position="1"/>
        <end position="29"/>
    </location>
</feature>
<proteinExistence type="predicted"/>
<sequence length="288" mass="32031">MSRHSSRLNWDGSGSNALRPPGKARHGLAKHTGVCVNRAPWREGVAWDRIARFKKGAKQRALRPSGQPRKGLAKHTGECTNRAPWRESAAWDSVAHYKLGTRPKALRPFRVATQGVTPLHTILDRQWLQSILRQRLQGVAEVWIKPPKRGHKGCTVYRKTSMKGKCLALLPATKRCNDNAWAYRVSEKGPAILPSHPQQGSATAKEEASFRPCNRALNHGPTNEHANPHHPRHPDARRRGIAQASRQQTLLTLQREAARAYQPNKCCANTTPVKTTSHGRGTTAGDMK</sequence>
<dbReference type="Proteomes" id="UP001472677">
    <property type="component" value="Unassembled WGS sequence"/>
</dbReference>
<gene>
    <name evidence="2" type="ORF">V6N12_055239</name>
</gene>
<evidence type="ECO:0000256" key="1">
    <source>
        <dbReference type="SAM" id="MobiDB-lite"/>
    </source>
</evidence>
<feature type="region of interest" description="Disordered" evidence="1">
    <location>
        <begin position="215"/>
        <end position="239"/>
    </location>
</feature>
<name>A0ABR2BN24_9ROSI</name>
<feature type="region of interest" description="Disordered" evidence="1">
    <location>
        <begin position="56"/>
        <end position="78"/>
    </location>
</feature>
<feature type="compositionally biased region" description="Polar residues" evidence="1">
    <location>
        <begin position="267"/>
        <end position="280"/>
    </location>
</feature>
<evidence type="ECO:0000313" key="2">
    <source>
        <dbReference type="EMBL" id="KAK8508403.1"/>
    </source>
</evidence>
<keyword evidence="3" id="KW-1185">Reference proteome</keyword>
<protein>
    <submittedName>
        <fullName evidence="2">Uncharacterized protein</fullName>
    </submittedName>
</protein>
<comment type="caution">
    <text evidence="2">The sequence shown here is derived from an EMBL/GenBank/DDBJ whole genome shotgun (WGS) entry which is preliminary data.</text>
</comment>
<feature type="region of interest" description="Disordered" evidence="1">
    <location>
        <begin position="267"/>
        <end position="288"/>
    </location>
</feature>
<dbReference type="EMBL" id="JBBPBM010000102">
    <property type="protein sequence ID" value="KAK8508403.1"/>
    <property type="molecule type" value="Genomic_DNA"/>
</dbReference>